<sequence>RYNQSGGLHTLQRVYGCDLLSDQSVHGSRRDGYDGQDFLSFELGSRGFVAADGAAQITKRRWDTEGIEAERLTNYLGHTCVEELWRLVGYGQKALERK</sequence>
<dbReference type="Gene3D" id="3.30.500.10">
    <property type="entry name" value="MHC class I-like antigen recognition-like"/>
    <property type="match status" value="1"/>
</dbReference>
<keyword evidence="9" id="KW-0325">Glycoprotein</keyword>
<evidence type="ECO:0000256" key="10">
    <source>
        <dbReference type="RuleBase" id="RU004439"/>
    </source>
</evidence>
<feature type="non-terminal residue" evidence="12">
    <location>
        <position position="98"/>
    </location>
</feature>
<dbReference type="InterPro" id="IPR001039">
    <property type="entry name" value="MHC_I_a_a1/a2"/>
</dbReference>
<dbReference type="GO" id="GO:0002474">
    <property type="term" value="P:antigen processing and presentation of peptide antigen via MHC class I"/>
    <property type="evidence" value="ECO:0007669"/>
    <property type="project" value="UniProtKB-KW"/>
</dbReference>
<dbReference type="GO" id="GO:0006955">
    <property type="term" value="P:immune response"/>
    <property type="evidence" value="ECO:0007669"/>
    <property type="project" value="TreeGrafter"/>
</dbReference>
<evidence type="ECO:0000256" key="1">
    <source>
        <dbReference type="ARBA" id="ARBA00004479"/>
    </source>
</evidence>
<keyword evidence="13" id="KW-1185">Reference proteome</keyword>
<keyword evidence="3" id="KW-0812">Transmembrane</keyword>
<dbReference type="InterPro" id="IPR037055">
    <property type="entry name" value="MHC_I-like_Ag-recog_sf"/>
</dbReference>
<dbReference type="SUPFAM" id="SSF54452">
    <property type="entry name" value="MHC antigen-recognition domain"/>
    <property type="match status" value="1"/>
</dbReference>
<dbReference type="Proteomes" id="UP000517678">
    <property type="component" value="Unassembled WGS sequence"/>
</dbReference>
<organism evidence="12 13">
    <name type="scientific">Cnemophilus loriae</name>
    <name type="common">Loria's bird-of-paradise</name>
    <dbReference type="NCBI Taxonomy" id="254448"/>
    <lineage>
        <taxon>Eukaryota</taxon>
        <taxon>Metazoa</taxon>
        <taxon>Chordata</taxon>
        <taxon>Craniata</taxon>
        <taxon>Vertebrata</taxon>
        <taxon>Euteleostomi</taxon>
        <taxon>Archelosauria</taxon>
        <taxon>Archosauria</taxon>
        <taxon>Dinosauria</taxon>
        <taxon>Saurischia</taxon>
        <taxon>Theropoda</taxon>
        <taxon>Coelurosauria</taxon>
        <taxon>Aves</taxon>
        <taxon>Neognathae</taxon>
        <taxon>Neoaves</taxon>
        <taxon>Telluraves</taxon>
        <taxon>Australaves</taxon>
        <taxon>Passeriformes</taxon>
        <taxon>Corvoidea</taxon>
        <taxon>Corvidae</taxon>
        <taxon>Cnemophilus</taxon>
    </lineage>
</organism>
<feature type="domain" description="MHC class I-like antigen recognition-like" evidence="11">
    <location>
        <begin position="1"/>
        <end position="95"/>
    </location>
</feature>
<dbReference type="GO" id="GO:0042612">
    <property type="term" value="C:MHC class I protein complex"/>
    <property type="evidence" value="ECO:0007669"/>
    <property type="project" value="UniProtKB-KW"/>
</dbReference>
<dbReference type="PRINTS" id="PR01638">
    <property type="entry name" value="MHCCLASSI"/>
</dbReference>
<comment type="similarity">
    <text evidence="10">Belongs to the MHC class I family.</text>
</comment>
<keyword evidence="4" id="KW-0732">Signal</keyword>
<dbReference type="InterPro" id="IPR011161">
    <property type="entry name" value="MHC_I-like_Ag-recog"/>
</dbReference>
<dbReference type="GO" id="GO:0009897">
    <property type="term" value="C:external side of plasma membrane"/>
    <property type="evidence" value="ECO:0007669"/>
    <property type="project" value="TreeGrafter"/>
</dbReference>
<comment type="caution">
    <text evidence="12">The sequence shown here is derived from an EMBL/GenBank/DDBJ whole genome shotgun (WGS) entry which is preliminary data.</text>
</comment>
<keyword evidence="2" id="KW-0490">MHC I</keyword>
<reference evidence="12 13" key="1">
    <citation type="submission" date="2019-09" db="EMBL/GenBank/DDBJ databases">
        <title>Bird 10,000 Genomes (B10K) Project - Family phase.</title>
        <authorList>
            <person name="Zhang G."/>
        </authorList>
    </citation>
    <scope>NUCLEOTIDE SEQUENCE [LARGE SCALE GENOMIC DNA]</scope>
    <source>
        <strain evidence="12">B10K-DU-029-38</strain>
        <tissue evidence="12">Muscle</tissue>
    </source>
</reference>
<dbReference type="InterPro" id="IPR011162">
    <property type="entry name" value="MHC_I/II-like_Ag-recog"/>
</dbReference>
<proteinExistence type="inferred from homology"/>
<dbReference type="AlphaFoldDB" id="A0A7K8B834"/>
<keyword evidence="7" id="KW-0472">Membrane</keyword>
<dbReference type="GO" id="GO:0005615">
    <property type="term" value="C:extracellular space"/>
    <property type="evidence" value="ECO:0007669"/>
    <property type="project" value="TreeGrafter"/>
</dbReference>
<evidence type="ECO:0000256" key="3">
    <source>
        <dbReference type="ARBA" id="ARBA00022692"/>
    </source>
</evidence>
<evidence type="ECO:0000259" key="11">
    <source>
        <dbReference type="Pfam" id="PF00129"/>
    </source>
</evidence>
<dbReference type="PANTHER" id="PTHR16675">
    <property type="entry name" value="MHC CLASS I-RELATED"/>
    <property type="match status" value="1"/>
</dbReference>
<keyword evidence="5" id="KW-0391">Immunity</keyword>
<evidence type="ECO:0000256" key="2">
    <source>
        <dbReference type="ARBA" id="ARBA00022451"/>
    </source>
</evidence>
<protein>
    <submittedName>
        <fullName evidence="12">HA1F protein</fullName>
    </submittedName>
</protein>
<evidence type="ECO:0000256" key="8">
    <source>
        <dbReference type="ARBA" id="ARBA00023157"/>
    </source>
</evidence>
<evidence type="ECO:0000256" key="9">
    <source>
        <dbReference type="ARBA" id="ARBA00023180"/>
    </source>
</evidence>
<keyword evidence="8" id="KW-1015">Disulfide bond</keyword>
<evidence type="ECO:0000313" key="12">
    <source>
        <dbReference type="EMBL" id="NXB10996.1"/>
    </source>
</evidence>
<dbReference type="PANTHER" id="PTHR16675:SF242">
    <property type="entry name" value="MAJOR HISTOCOMPATIBILITY COMPLEX CLASS I-RELATED GENE PROTEIN"/>
    <property type="match status" value="1"/>
</dbReference>
<evidence type="ECO:0000256" key="7">
    <source>
        <dbReference type="ARBA" id="ARBA00023136"/>
    </source>
</evidence>
<dbReference type="EMBL" id="VZTF01008321">
    <property type="protein sequence ID" value="NXB10996.1"/>
    <property type="molecule type" value="Genomic_DNA"/>
</dbReference>
<dbReference type="InterPro" id="IPR050208">
    <property type="entry name" value="MHC_class-I_related"/>
</dbReference>
<dbReference type="Pfam" id="PF00129">
    <property type="entry name" value="MHC_I"/>
    <property type="match status" value="1"/>
</dbReference>
<name>A0A7K8B834_9CORV</name>
<comment type="subcellular location">
    <subcellularLocation>
        <location evidence="1">Membrane</location>
        <topology evidence="1">Single-pass type I membrane protein</topology>
    </subcellularLocation>
</comment>
<keyword evidence="6" id="KW-1133">Transmembrane helix</keyword>
<evidence type="ECO:0000313" key="13">
    <source>
        <dbReference type="Proteomes" id="UP000517678"/>
    </source>
</evidence>
<evidence type="ECO:0000256" key="5">
    <source>
        <dbReference type="ARBA" id="ARBA00022859"/>
    </source>
</evidence>
<evidence type="ECO:0000256" key="4">
    <source>
        <dbReference type="ARBA" id="ARBA00022729"/>
    </source>
</evidence>
<accession>A0A7K8B834</accession>
<feature type="non-terminal residue" evidence="12">
    <location>
        <position position="1"/>
    </location>
</feature>
<evidence type="ECO:0000256" key="6">
    <source>
        <dbReference type="ARBA" id="ARBA00022989"/>
    </source>
</evidence>
<gene>
    <name evidence="12" type="primary">Ha1f_2</name>
    <name evidence="12" type="ORF">CNELOR_R10387</name>
</gene>